<keyword evidence="3" id="KW-1185">Reference proteome</keyword>
<dbReference type="EMBL" id="JAKRKC020000001">
    <property type="protein sequence ID" value="MCK2214264.1"/>
    <property type="molecule type" value="Genomic_DNA"/>
</dbReference>
<evidence type="ECO:0000256" key="1">
    <source>
        <dbReference type="SAM" id="MobiDB-lite"/>
    </source>
</evidence>
<protein>
    <recommendedName>
        <fullName evidence="4">MbtH family NRPS accessory protein</fullName>
    </recommendedName>
</protein>
<organism evidence="2 3">
    <name type="scientific">Actinomadura luzonensis</name>
    <dbReference type="NCBI Taxonomy" id="2805427"/>
    <lineage>
        <taxon>Bacteria</taxon>
        <taxon>Bacillati</taxon>
        <taxon>Actinomycetota</taxon>
        <taxon>Actinomycetes</taxon>
        <taxon>Streptosporangiales</taxon>
        <taxon>Thermomonosporaceae</taxon>
        <taxon>Actinomadura</taxon>
    </lineage>
</organism>
<comment type="caution">
    <text evidence="2">The sequence shown here is derived from an EMBL/GenBank/DDBJ whole genome shotgun (WGS) entry which is preliminary data.</text>
</comment>
<feature type="region of interest" description="Disordered" evidence="1">
    <location>
        <begin position="1"/>
        <end position="21"/>
    </location>
</feature>
<reference evidence="2 3" key="1">
    <citation type="submission" date="2022-04" db="EMBL/GenBank/DDBJ databases">
        <title>Genome draft of Actinomadura sp. ATCC 31491.</title>
        <authorList>
            <person name="Shi X."/>
            <person name="Du Y."/>
        </authorList>
    </citation>
    <scope>NUCLEOTIDE SEQUENCE [LARGE SCALE GENOMIC DNA]</scope>
    <source>
        <strain evidence="2 3">ATCC 31491</strain>
    </source>
</reference>
<gene>
    <name evidence="2" type="ORF">MF672_010745</name>
</gene>
<accession>A0ABT0FPL2</accession>
<name>A0ABT0FPL2_9ACTN</name>
<evidence type="ECO:0008006" key="4">
    <source>
        <dbReference type="Google" id="ProtNLM"/>
    </source>
</evidence>
<evidence type="ECO:0000313" key="3">
    <source>
        <dbReference type="Proteomes" id="UP001317259"/>
    </source>
</evidence>
<evidence type="ECO:0000313" key="2">
    <source>
        <dbReference type="EMBL" id="MCK2214264.1"/>
    </source>
</evidence>
<dbReference type="Proteomes" id="UP001317259">
    <property type="component" value="Unassembled WGS sequence"/>
</dbReference>
<proteinExistence type="predicted"/>
<dbReference type="RefSeq" id="WP_242380709.1">
    <property type="nucleotide sequence ID" value="NZ_JAKRKC020000001.1"/>
</dbReference>
<sequence length="69" mass="7798">MPKTERPLPPPPAPEQTQCVYGGTDPARGWLWLPALGQWERVCAAHWRPRQLTAGLYVPDVLTIPRQEP</sequence>